<keyword evidence="4" id="KW-0238">DNA-binding</keyword>
<dbReference type="SUPFAM" id="SSF88659">
    <property type="entry name" value="Sigma3 and sigma4 domains of RNA polymerase sigma factors"/>
    <property type="match status" value="1"/>
</dbReference>
<evidence type="ECO:0000313" key="9">
    <source>
        <dbReference type="EMBL" id="MBC2601173.1"/>
    </source>
</evidence>
<dbReference type="InterPro" id="IPR036388">
    <property type="entry name" value="WH-like_DNA-bd_sf"/>
</dbReference>
<dbReference type="Gene3D" id="1.10.10.10">
    <property type="entry name" value="Winged helix-like DNA-binding domain superfamily/Winged helix DNA-binding domain"/>
    <property type="match status" value="1"/>
</dbReference>
<feature type="domain" description="RNA polymerase sigma-70 region 2" evidence="7">
    <location>
        <begin position="22"/>
        <end position="83"/>
    </location>
</feature>
<accession>A0A7X1E3P4</accession>
<dbReference type="InterPro" id="IPR007627">
    <property type="entry name" value="RNA_pol_sigma70_r2"/>
</dbReference>
<dbReference type="SUPFAM" id="SSF88946">
    <property type="entry name" value="Sigma2 domain of RNA polymerase sigma factors"/>
    <property type="match status" value="1"/>
</dbReference>
<keyword evidence="2" id="KW-0805">Transcription regulation</keyword>
<evidence type="ECO:0000259" key="7">
    <source>
        <dbReference type="Pfam" id="PF04542"/>
    </source>
</evidence>
<organism evidence="9 10">
    <name type="scientific">Puniceicoccus vermicola</name>
    <dbReference type="NCBI Taxonomy" id="388746"/>
    <lineage>
        <taxon>Bacteria</taxon>
        <taxon>Pseudomonadati</taxon>
        <taxon>Verrucomicrobiota</taxon>
        <taxon>Opitutia</taxon>
        <taxon>Puniceicoccales</taxon>
        <taxon>Puniceicoccaceae</taxon>
        <taxon>Puniceicoccus</taxon>
    </lineage>
</organism>
<reference evidence="9 10" key="1">
    <citation type="submission" date="2020-07" db="EMBL/GenBank/DDBJ databases">
        <authorList>
            <person name="Feng X."/>
        </authorList>
    </citation>
    <scope>NUCLEOTIDE SEQUENCE [LARGE SCALE GENOMIC DNA]</scope>
    <source>
        <strain evidence="9 10">JCM14086</strain>
    </source>
</reference>
<dbReference type="PANTHER" id="PTHR43133:SF8">
    <property type="entry name" value="RNA POLYMERASE SIGMA FACTOR HI_1459-RELATED"/>
    <property type="match status" value="1"/>
</dbReference>
<dbReference type="GO" id="GO:0016987">
    <property type="term" value="F:sigma factor activity"/>
    <property type="evidence" value="ECO:0007669"/>
    <property type="project" value="UniProtKB-KW"/>
</dbReference>
<dbReference type="Pfam" id="PF04542">
    <property type="entry name" value="Sigma70_r2"/>
    <property type="match status" value="1"/>
</dbReference>
<dbReference type="GO" id="GO:0003677">
    <property type="term" value="F:DNA binding"/>
    <property type="evidence" value="ECO:0007669"/>
    <property type="project" value="UniProtKB-KW"/>
</dbReference>
<proteinExistence type="inferred from homology"/>
<dbReference type="RefSeq" id="WP_185691898.1">
    <property type="nucleotide sequence ID" value="NZ_JACHVA010000046.1"/>
</dbReference>
<keyword evidence="5" id="KW-0804">Transcription</keyword>
<dbReference type="InterPro" id="IPR039425">
    <property type="entry name" value="RNA_pol_sigma-70-like"/>
</dbReference>
<evidence type="ECO:0000259" key="8">
    <source>
        <dbReference type="Pfam" id="PF04545"/>
    </source>
</evidence>
<dbReference type="InterPro" id="IPR007630">
    <property type="entry name" value="RNA_pol_sigma70_r4"/>
</dbReference>
<evidence type="ECO:0000256" key="4">
    <source>
        <dbReference type="ARBA" id="ARBA00023125"/>
    </source>
</evidence>
<feature type="region of interest" description="Disordered" evidence="6">
    <location>
        <begin position="1"/>
        <end position="23"/>
    </location>
</feature>
<evidence type="ECO:0000313" key="10">
    <source>
        <dbReference type="Proteomes" id="UP000525652"/>
    </source>
</evidence>
<comment type="similarity">
    <text evidence="1">Belongs to the sigma-70 factor family. ECF subfamily.</text>
</comment>
<dbReference type="GO" id="GO:0006352">
    <property type="term" value="P:DNA-templated transcription initiation"/>
    <property type="evidence" value="ECO:0007669"/>
    <property type="project" value="InterPro"/>
</dbReference>
<keyword evidence="3" id="KW-0731">Sigma factor</keyword>
<dbReference type="NCBIfam" id="TIGR02937">
    <property type="entry name" value="sigma70-ECF"/>
    <property type="match status" value="1"/>
</dbReference>
<dbReference type="Pfam" id="PF04545">
    <property type="entry name" value="Sigma70_r4"/>
    <property type="match status" value="1"/>
</dbReference>
<evidence type="ECO:0000256" key="2">
    <source>
        <dbReference type="ARBA" id="ARBA00023015"/>
    </source>
</evidence>
<evidence type="ECO:0000256" key="1">
    <source>
        <dbReference type="ARBA" id="ARBA00010641"/>
    </source>
</evidence>
<protein>
    <submittedName>
        <fullName evidence="9">Sigma-70 family RNA polymerase sigma factor</fullName>
    </submittedName>
</protein>
<dbReference type="Gene3D" id="1.10.1740.10">
    <property type="match status" value="1"/>
</dbReference>
<dbReference type="CDD" id="cd06171">
    <property type="entry name" value="Sigma70_r4"/>
    <property type="match status" value="1"/>
</dbReference>
<gene>
    <name evidence="9" type="ORF">H5P30_05230</name>
</gene>
<sequence length="176" mass="20312">MNSSADVEEKPQDPKSSPALPEDWRPRLHRYVCQYLDDAGAEDVVQESAIRLEKEKNPVRHPLAWLHRTARNLALNEIRRHRHTVPFDESVRADNDDPSTRPDQRLEHLERLERLESLLAGLGDRERELLRLKFEEGASYKEMGKRMKLSASNVGFILCRTLQQLHAEAQNEGGSQ</sequence>
<dbReference type="EMBL" id="JACHVA010000046">
    <property type="protein sequence ID" value="MBC2601173.1"/>
    <property type="molecule type" value="Genomic_DNA"/>
</dbReference>
<evidence type="ECO:0000256" key="3">
    <source>
        <dbReference type="ARBA" id="ARBA00023082"/>
    </source>
</evidence>
<dbReference type="InterPro" id="IPR013324">
    <property type="entry name" value="RNA_pol_sigma_r3/r4-like"/>
</dbReference>
<feature type="domain" description="RNA polymerase sigma-70 region 4" evidence="8">
    <location>
        <begin position="118"/>
        <end position="165"/>
    </location>
</feature>
<dbReference type="Proteomes" id="UP000525652">
    <property type="component" value="Unassembled WGS sequence"/>
</dbReference>
<dbReference type="InterPro" id="IPR014284">
    <property type="entry name" value="RNA_pol_sigma-70_dom"/>
</dbReference>
<dbReference type="AlphaFoldDB" id="A0A7X1E3P4"/>
<dbReference type="PANTHER" id="PTHR43133">
    <property type="entry name" value="RNA POLYMERASE ECF-TYPE SIGMA FACTO"/>
    <property type="match status" value="1"/>
</dbReference>
<name>A0A7X1E3P4_9BACT</name>
<comment type="caution">
    <text evidence="9">The sequence shown here is derived from an EMBL/GenBank/DDBJ whole genome shotgun (WGS) entry which is preliminary data.</text>
</comment>
<keyword evidence="10" id="KW-1185">Reference proteome</keyword>
<evidence type="ECO:0000256" key="5">
    <source>
        <dbReference type="ARBA" id="ARBA00023163"/>
    </source>
</evidence>
<dbReference type="InterPro" id="IPR013325">
    <property type="entry name" value="RNA_pol_sigma_r2"/>
</dbReference>
<evidence type="ECO:0000256" key="6">
    <source>
        <dbReference type="SAM" id="MobiDB-lite"/>
    </source>
</evidence>